<proteinExistence type="predicted"/>
<dbReference type="Pfam" id="PF07228">
    <property type="entry name" value="SpoIIE"/>
    <property type="match status" value="1"/>
</dbReference>
<evidence type="ECO:0000256" key="1">
    <source>
        <dbReference type="ARBA" id="ARBA00022801"/>
    </source>
</evidence>
<dbReference type="GO" id="GO:0016791">
    <property type="term" value="F:phosphatase activity"/>
    <property type="evidence" value="ECO:0007669"/>
    <property type="project" value="TreeGrafter"/>
</dbReference>
<gene>
    <name evidence="5" type="ORF">GTO89_06985</name>
</gene>
<feature type="transmembrane region" description="Helical" evidence="3">
    <location>
        <begin position="130"/>
        <end position="152"/>
    </location>
</feature>
<dbReference type="Proteomes" id="UP000471031">
    <property type="component" value="Unassembled WGS sequence"/>
</dbReference>
<dbReference type="EMBL" id="WXEX01000005">
    <property type="protein sequence ID" value="MZP42785.1"/>
    <property type="molecule type" value="Genomic_DNA"/>
</dbReference>
<protein>
    <submittedName>
        <fullName evidence="5">SpoIIE family protein phosphatase</fullName>
    </submittedName>
</protein>
<dbReference type="Pfam" id="PF19732">
    <property type="entry name" value="SpoIIE_N"/>
    <property type="match status" value="1"/>
</dbReference>
<comment type="caution">
    <text evidence="5">The sequence shown here is derived from an EMBL/GenBank/DDBJ whole genome shotgun (WGS) entry which is preliminary data.</text>
</comment>
<feature type="transmembrane region" description="Helical" evidence="3">
    <location>
        <begin position="251"/>
        <end position="271"/>
    </location>
</feature>
<dbReference type="SUPFAM" id="SSF81606">
    <property type="entry name" value="PP2C-like"/>
    <property type="match status" value="1"/>
</dbReference>
<feature type="transmembrane region" description="Helical" evidence="3">
    <location>
        <begin position="376"/>
        <end position="394"/>
    </location>
</feature>
<evidence type="ECO:0000256" key="2">
    <source>
        <dbReference type="SAM" id="MobiDB-lite"/>
    </source>
</evidence>
<keyword evidence="3" id="KW-1133">Transmembrane helix</keyword>
<dbReference type="RefSeq" id="WP_204758188.1">
    <property type="nucleotide sequence ID" value="NZ_JAFBDC010000004.1"/>
</dbReference>
<dbReference type="PROSITE" id="PS51746">
    <property type="entry name" value="PPM_2"/>
    <property type="match status" value="1"/>
</dbReference>
<evidence type="ECO:0000259" key="4">
    <source>
        <dbReference type="PROSITE" id="PS51746"/>
    </source>
</evidence>
<accession>A0A845LEA8</accession>
<feature type="domain" description="PPM-type phosphatase" evidence="4">
    <location>
        <begin position="683"/>
        <end position="911"/>
    </location>
</feature>
<organism evidence="5 6">
    <name type="scientific">Heliomicrobium gestii</name>
    <name type="common">Heliobacterium gestii</name>
    <dbReference type="NCBI Taxonomy" id="2699"/>
    <lineage>
        <taxon>Bacteria</taxon>
        <taxon>Bacillati</taxon>
        <taxon>Bacillota</taxon>
        <taxon>Clostridia</taxon>
        <taxon>Eubacteriales</taxon>
        <taxon>Heliobacteriaceae</taxon>
        <taxon>Heliomicrobium</taxon>
    </lineage>
</organism>
<name>A0A845LEA8_HELGE</name>
<dbReference type="PANTHER" id="PTHR43156">
    <property type="entry name" value="STAGE II SPORULATION PROTEIN E-RELATED"/>
    <property type="match status" value="1"/>
</dbReference>
<dbReference type="AlphaFoldDB" id="A0A845LEA8"/>
<sequence>MWDEPKVYPFRRERVPTRDGRSEKSRRWVAWFVRVVAALTPGSPAKTGGTGRQTPGTATFPMGTASGHAQKASSGAGAKGGVALAASVKAITSRVKQSTGKTLQSAGALSAGVAKGWRKWLVFGKDIRVWLWWVGVFLLARGTLLGGLAAAAPAALAVTAARRPGMLLWSVTATAAGWYSGRLAPEPSALSPDPLGLRPATQLTAWLAVAAVTAMVAKRRPPSVTLLAVITALTIWSVEGVAVAWLTPSLYSAVLVAFEGLFSSVAVVIVATAENTLESPAGRTWNRDEQACMVVVGLLLLLGLPQESFFGLSLTGTIAKFSVLLGAYALGPGAGAAVGVALGLLPSLAVFGAPSSLALLALSGLLAGLFRPWAKPGVIGGFLSGHLLLSIYMANSQDVRALMLEAAVAGLLLILWPSRWIQVLRQRLSSRKKELVLAEPAVPVSAKLDEMGRMIGQMAVTFEEIAEPAPATGDKPWEPILLTIAERVCKPCPSYGLCWERDAERTRQYLNEILQQVEERGQVTAKSLTPQLARRCARLAELSATIGCLLETVEVDRYWRRRLSEGRHLVSAHFRGLAGWMASLAQGVEQASPSEKKGARLAKALEERGFRLKTIKEQGENGQWRIFVEGKGCSGAWPCAEHAAAAAAEVLGQTFIVGKSDCRSGAPGRCLFSLIPVRPYGFDVGIAQAARHGSAVSGDSVGRWEAPASRMVVALSDGSGVGPRAARESSATLSLLEHLCRMGVHPGEALRSVNALVALATEEESFATVDMAMIDLASAEAEIFKLGASSSYLKRGRRVQVLRQSSLPLGILKNVEVESLSLAMLPGDRLILVSDGIVEATRPGANRGGKGHSSRGYGDKPAGEGDDWLISWLERDATADPQALADQILLEAIRLGGGKARDDCSVVVVALSGREERG</sequence>
<feature type="transmembrane region" description="Helical" evidence="3">
    <location>
        <begin position="224"/>
        <end position="245"/>
    </location>
</feature>
<keyword evidence="6" id="KW-1185">Reference proteome</keyword>
<feature type="transmembrane region" description="Helical" evidence="3">
    <location>
        <begin position="318"/>
        <end position="341"/>
    </location>
</feature>
<dbReference type="SMART" id="SM00332">
    <property type="entry name" value="PP2Cc"/>
    <property type="match status" value="1"/>
</dbReference>
<feature type="region of interest" description="Disordered" evidence="2">
    <location>
        <begin position="843"/>
        <end position="862"/>
    </location>
</feature>
<reference evidence="5 6" key="1">
    <citation type="submission" date="2020-01" db="EMBL/GenBank/DDBJ databases">
        <title>Whole genome sequence of Heliobacterium gestii DSM 11169.</title>
        <authorList>
            <person name="Kyndt J.A."/>
            <person name="Meyer T.E."/>
        </authorList>
    </citation>
    <scope>NUCLEOTIDE SEQUENCE [LARGE SCALE GENOMIC DNA]</scope>
    <source>
        <strain evidence="5 6">DSM 11169</strain>
    </source>
</reference>
<feature type="transmembrane region" description="Helical" evidence="3">
    <location>
        <begin position="291"/>
        <end position="312"/>
    </location>
</feature>
<keyword evidence="1" id="KW-0378">Hydrolase</keyword>
<dbReference type="InterPro" id="IPR036457">
    <property type="entry name" value="PPM-type-like_dom_sf"/>
</dbReference>
<dbReference type="InterPro" id="IPR052016">
    <property type="entry name" value="Bact_Sigma-Reg"/>
</dbReference>
<evidence type="ECO:0000313" key="6">
    <source>
        <dbReference type="Proteomes" id="UP000471031"/>
    </source>
</evidence>
<keyword evidence="3" id="KW-0812">Transmembrane</keyword>
<dbReference type="InterPro" id="IPR045768">
    <property type="entry name" value="SpoIIE_N"/>
</dbReference>
<keyword evidence="3" id="KW-0472">Membrane</keyword>
<evidence type="ECO:0000313" key="5">
    <source>
        <dbReference type="EMBL" id="MZP42785.1"/>
    </source>
</evidence>
<feature type="transmembrane region" description="Helical" evidence="3">
    <location>
        <begin position="348"/>
        <end position="370"/>
    </location>
</feature>
<dbReference type="InterPro" id="IPR001932">
    <property type="entry name" value="PPM-type_phosphatase-like_dom"/>
</dbReference>
<evidence type="ECO:0000256" key="3">
    <source>
        <dbReference type="SAM" id="Phobius"/>
    </source>
</evidence>
<dbReference type="SMART" id="SM00331">
    <property type="entry name" value="PP2C_SIG"/>
    <property type="match status" value="1"/>
</dbReference>
<dbReference type="Gene3D" id="3.60.40.10">
    <property type="entry name" value="PPM-type phosphatase domain"/>
    <property type="match status" value="1"/>
</dbReference>
<dbReference type="PANTHER" id="PTHR43156:SF2">
    <property type="entry name" value="STAGE II SPORULATION PROTEIN E"/>
    <property type="match status" value="1"/>
</dbReference>